<reference evidence="2" key="1">
    <citation type="journal article" date="2023" name="Science">
        <title>Genome structures resolve the early diversification of teleost fishes.</title>
        <authorList>
            <person name="Parey E."/>
            <person name="Louis A."/>
            <person name="Montfort J."/>
            <person name="Bouchez O."/>
            <person name="Roques C."/>
            <person name="Iampietro C."/>
            <person name="Lluch J."/>
            <person name="Castinel A."/>
            <person name="Donnadieu C."/>
            <person name="Desvignes T."/>
            <person name="Floi Bucao C."/>
            <person name="Jouanno E."/>
            <person name="Wen M."/>
            <person name="Mejri S."/>
            <person name="Dirks R."/>
            <person name="Jansen H."/>
            <person name="Henkel C."/>
            <person name="Chen W.J."/>
            <person name="Zahm M."/>
            <person name="Cabau C."/>
            <person name="Klopp C."/>
            <person name="Thompson A.W."/>
            <person name="Robinson-Rechavi M."/>
            <person name="Braasch I."/>
            <person name="Lecointre G."/>
            <person name="Bobe J."/>
            <person name="Postlethwait J.H."/>
            <person name="Berthelot C."/>
            <person name="Roest Crollius H."/>
            <person name="Guiguen Y."/>
        </authorList>
    </citation>
    <scope>NUCLEOTIDE SEQUENCE</scope>
    <source>
        <strain evidence="2">WJC10195</strain>
    </source>
</reference>
<name>A0A9Q1FXX3_SYNKA</name>
<feature type="region of interest" description="Disordered" evidence="1">
    <location>
        <begin position="194"/>
        <end position="223"/>
    </location>
</feature>
<comment type="caution">
    <text evidence="2">The sequence shown here is derived from an EMBL/GenBank/DDBJ whole genome shotgun (WGS) entry which is preliminary data.</text>
</comment>
<keyword evidence="3" id="KW-1185">Reference proteome</keyword>
<sequence>MSTNLGTGMSSEDYVFKHPEADTMLLSAYAKLRASNYTETVVLDCEDTDVYVQAAYVSQQLQGFYGHGKKKVLEKVTTNPEARELLGRVGQNLELEDGVRAEMKAFVLSIIYAESADVTCGQARASKWDKLKTKSTIPLPPDDDSLNLHIERANFIAYCQLHYNLFEHPSPIGHGWELVNGKCRPVRHTLPPLPQQLTLHDCPDESSDDERSECGESTDSDEE</sequence>
<accession>A0A9Q1FXX3</accession>
<evidence type="ECO:0000256" key="1">
    <source>
        <dbReference type="SAM" id="MobiDB-lite"/>
    </source>
</evidence>
<evidence type="ECO:0000313" key="3">
    <source>
        <dbReference type="Proteomes" id="UP001152622"/>
    </source>
</evidence>
<organism evidence="2 3">
    <name type="scientific">Synaphobranchus kaupii</name>
    <name type="common">Kaup's arrowtooth eel</name>
    <dbReference type="NCBI Taxonomy" id="118154"/>
    <lineage>
        <taxon>Eukaryota</taxon>
        <taxon>Metazoa</taxon>
        <taxon>Chordata</taxon>
        <taxon>Craniata</taxon>
        <taxon>Vertebrata</taxon>
        <taxon>Euteleostomi</taxon>
        <taxon>Actinopterygii</taxon>
        <taxon>Neopterygii</taxon>
        <taxon>Teleostei</taxon>
        <taxon>Anguilliformes</taxon>
        <taxon>Synaphobranchidae</taxon>
        <taxon>Synaphobranchus</taxon>
    </lineage>
</organism>
<gene>
    <name evidence="2" type="ORF">SKAU_G00094700</name>
</gene>
<feature type="compositionally biased region" description="Acidic residues" evidence="1">
    <location>
        <begin position="204"/>
        <end position="223"/>
    </location>
</feature>
<dbReference type="EMBL" id="JAINUF010000003">
    <property type="protein sequence ID" value="KAJ8369442.1"/>
    <property type="molecule type" value="Genomic_DNA"/>
</dbReference>
<evidence type="ECO:0000313" key="2">
    <source>
        <dbReference type="EMBL" id="KAJ8369442.1"/>
    </source>
</evidence>
<proteinExistence type="predicted"/>
<dbReference type="AlphaFoldDB" id="A0A9Q1FXX3"/>
<dbReference type="OrthoDB" id="10051367at2759"/>
<dbReference type="Proteomes" id="UP001152622">
    <property type="component" value="Chromosome 3"/>
</dbReference>
<protein>
    <submittedName>
        <fullName evidence="2">Uncharacterized protein</fullName>
    </submittedName>
</protein>